<evidence type="ECO:0000313" key="3">
    <source>
        <dbReference type="Proteomes" id="UP000433483"/>
    </source>
</evidence>
<dbReference type="OrthoDB" id="10288384at2759"/>
<accession>A0A6A3VDL2</accession>
<dbReference type="Proteomes" id="UP000433483">
    <property type="component" value="Unassembled WGS sequence"/>
</dbReference>
<sequence length="112" mass="12349">MGFGRGMKLLLGRLRLMLWNSIRVATSVSALVTYNVNMIKELRPIPDLSNNLYQEVAVKMNAYCAKLRSATTHHVGDGWGEVLVASRSINPDQIELLDADPVPHMAAVNCSL</sequence>
<evidence type="ECO:0000313" key="2">
    <source>
        <dbReference type="EMBL" id="KAE9164783.1"/>
    </source>
</evidence>
<feature type="chain" id="PRO_5025568541" evidence="1">
    <location>
        <begin position="31"/>
        <end position="112"/>
    </location>
</feature>
<keyword evidence="1" id="KW-0732">Signal</keyword>
<gene>
    <name evidence="2" type="ORF">PF005_g29881</name>
</gene>
<evidence type="ECO:0000256" key="1">
    <source>
        <dbReference type="SAM" id="SignalP"/>
    </source>
</evidence>
<dbReference type="EMBL" id="QXGB01004862">
    <property type="protein sequence ID" value="KAE9164783.1"/>
    <property type="molecule type" value="Genomic_DNA"/>
</dbReference>
<feature type="signal peptide" evidence="1">
    <location>
        <begin position="1"/>
        <end position="30"/>
    </location>
</feature>
<proteinExistence type="predicted"/>
<name>A0A6A3VDL2_9STRA</name>
<protein>
    <submittedName>
        <fullName evidence="2">Uncharacterized protein</fullName>
    </submittedName>
</protein>
<keyword evidence="3" id="KW-1185">Reference proteome</keyword>
<organism evidence="2 3">
    <name type="scientific">Phytophthora fragariae</name>
    <dbReference type="NCBI Taxonomy" id="53985"/>
    <lineage>
        <taxon>Eukaryota</taxon>
        <taxon>Sar</taxon>
        <taxon>Stramenopiles</taxon>
        <taxon>Oomycota</taxon>
        <taxon>Peronosporomycetes</taxon>
        <taxon>Peronosporales</taxon>
        <taxon>Peronosporaceae</taxon>
        <taxon>Phytophthora</taxon>
    </lineage>
</organism>
<reference evidence="2 3" key="1">
    <citation type="submission" date="2018-08" db="EMBL/GenBank/DDBJ databases">
        <title>Genomic investigation of the strawberry pathogen Phytophthora fragariae indicates pathogenicity is determined by transcriptional variation in three key races.</title>
        <authorList>
            <person name="Adams T.M."/>
            <person name="Armitage A.D."/>
            <person name="Sobczyk M.K."/>
            <person name="Bates H.J."/>
            <person name="Dunwell J.M."/>
            <person name="Nellist C.F."/>
            <person name="Harrison R.J."/>
        </authorList>
    </citation>
    <scope>NUCLEOTIDE SEQUENCE [LARGE SCALE GENOMIC DNA]</scope>
    <source>
        <strain evidence="2 3">NOV-27</strain>
    </source>
</reference>
<comment type="caution">
    <text evidence="2">The sequence shown here is derived from an EMBL/GenBank/DDBJ whole genome shotgun (WGS) entry which is preliminary data.</text>
</comment>
<dbReference type="AlphaFoldDB" id="A0A6A3VDL2"/>